<evidence type="ECO:0000256" key="3">
    <source>
        <dbReference type="ARBA" id="ARBA00023125"/>
    </source>
</evidence>
<dbReference type="GO" id="GO:0003677">
    <property type="term" value="F:DNA binding"/>
    <property type="evidence" value="ECO:0007669"/>
    <property type="project" value="UniProtKB-KW"/>
</dbReference>
<name>A0A512CDS1_9BACT</name>
<sequence>MEKLTKKEEELMQILWNVKKAFVKDIVSEYPEPKPHYNTISSLIRVLQEKEVVGFNAFGNTYEYFPLLKKEAYRKIYMKEIVSNYFDNSFSSAVAAFVKDEHLDEEEVNELIKLIKSK</sequence>
<dbReference type="Proteomes" id="UP000321301">
    <property type="component" value="Unassembled WGS sequence"/>
</dbReference>
<evidence type="ECO:0000313" key="5">
    <source>
        <dbReference type="EMBL" id="GEO22356.1"/>
    </source>
</evidence>
<dbReference type="SUPFAM" id="SSF46785">
    <property type="entry name" value="Winged helix' DNA-binding domain"/>
    <property type="match status" value="1"/>
</dbReference>
<reference evidence="5 6" key="1">
    <citation type="submission" date="2019-07" db="EMBL/GenBank/DDBJ databases">
        <title>Whole genome shotgun sequence of Cyclobacterium qasimii NBRC 106168.</title>
        <authorList>
            <person name="Hosoyama A."/>
            <person name="Uohara A."/>
            <person name="Ohji S."/>
            <person name="Ichikawa N."/>
        </authorList>
    </citation>
    <scope>NUCLEOTIDE SEQUENCE [LARGE SCALE GENOMIC DNA]</scope>
    <source>
        <strain evidence="5 6">NBRC 106168</strain>
    </source>
</reference>
<evidence type="ECO:0000313" key="6">
    <source>
        <dbReference type="Proteomes" id="UP000321301"/>
    </source>
</evidence>
<evidence type="ECO:0000256" key="4">
    <source>
        <dbReference type="ARBA" id="ARBA00023163"/>
    </source>
</evidence>
<organism evidence="5 6">
    <name type="scientific">Cyclobacterium qasimii</name>
    <dbReference type="NCBI Taxonomy" id="1350429"/>
    <lineage>
        <taxon>Bacteria</taxon>
        <taxon>Pseudomonadati</taxon>
        <taxon>Bacteroidota</taxon>
        <taxon>Cytophagia</taxon>
        <taxon>Cytophagales</taxon>
        <taxon>Cyclobacteriaceae</taxon>
        <taxon>Cyclobacterium</taxon>
    </lineage>
</organism>
<proteinExistence type="inferred from homology"/>
<dbReference type="AlphaFoldDB" id="A0A512CDS1"/>
<keyword evidence="2" id="KW-0805">Transcription regulation</keyword>
<dbReference type="PIRSF" id="PIRSF019455">
    <property type="entry name" value="CopR_AtkY"/>
    <property type="match status" value="1"/>
</dbReference>
<dbReference type="EMBL" id="BJYV01000015">
    <property type="protein sequence ID" value="GEO22356.1"/>
    <property type="molecule type" value="Genomic_DNA"/>
</dbReference>
<dbReference type="Gene3D" id="1.10.10.10">
    <property type="entry name" value="Winged helix-like DNA-binding domain superfamily/Winged helix DNA-binding domain"/>
    <property type="match status" value="1"/>
</dbReference>
<keyword evidence="4" id="KW-0804">Transcription</keyword>
<dbReference type="InterPro" id="IPR036390">
    <property type="entry name" value="WH_DNA-bd_sf"/>
</dbReference>
<keyword evidence="6" id="KW-1185">Reference proteome</keyword>
<comment type="caution">
    <text evidence="5">The sequence shown here is derived from an EMBL/GenBank/DDBJ whole genome shotgun (WGS) entry which is preliminary data.</text>
</comment>
<accession>A0A512CDS1</accession>
<evidence type="ECO:0000256" key="2">
    <source>
        <dbReference type="ARBA" id="ARBA00023015"/>
    </source>
</evidence>
<dbReference type="Pfam" id="PF03965">
    <property type="entry name" value="Penicillinase_R"/>
    <property type="match status" value="1"/>
</dbReference>
<evidence type="ECO:0000256" key="1">
    <source>
        <dbReference type="ARBA" id="ARBA00011046"/>
    </source>
</evidence>
<gene>
    <name evidence="5" type="ORF">CQA01_28900</name>
</gene>
<dbReference type="InterPro" id="IPR036388">
    <property type="entry name" value="WH-like_DNA-bd_sf"/>
</dbReference>
<protein>
    <submittedName>
        <fullName evidence="5">Transcriptional regulator</fullName>
    </submittedName>
</protein>
<dbReference type="RefSeq" id="WP_020892352.1">
    <property type="nucleotide sequence ID" value="NZ_BJYV01000015.1"/>
</dbReference>
<dbReference type="InterPro" id="IPR005650">
    <property type="entry name" value="BlaI_family"/>
</dbReference>
<comment type="similarity">
    <text evidence="1">Belongs to the BlaI transcriptional regulatory family.</text>
</comment>
<dbReference type="GO" id="GO:0045892">
    <property type="term" value="P:negative regulation of DNA-templated transcription"/>
    <property type="evidence" value="ECO:0007669"/>
    <property type="project" value="InterPro"/>
</dbReference>
<dbReference type="Gene3D" id="1.10.4040.10">
    <property type="entry name" value="Penicillinase repressor domain"/>
    <property type="match status" value="1"/>
</dbReference>
<keyword evidence="3" id="KW-0238">DNA-binding</keyword>